<accession>A0AAD5MM53</accession>
<proteinExistence type="predicted"/>
<reference evidence="1" key="1">
    <citation type="submission" date="2021-06" db="EMBL/GenBank/DDBJ databases">
        <title>Parelaphostrongylus tenuis whole genome reference sequence.</title>
        <authorList>
            <person name="Garwood T.J."/>
            <person name="Larsen P.A."/>
            <person name="Fountain-Jones N.M."/>
            <person name="Garbe J.R."/>
            <person name="Macchietto M.G."/>
            <person name="Kania S.A."/>
            <person name="Gerhold R.W."/>
            <person name="Richards J.E."/>
            <person name="Wolf T.M."/>
        </authorList>
    </citation>
    <scope>NUCLEOTIDE SEQUENCE</scope>
    <source>
        <strain evidence="1">MNPRO001-30</strain>
        <tissue evidence="1">Meninges</tissue>
    </source>
</reference>
<gene>
    <name evidence="1" type="ORF">KIN20_005872</name>
</gene>
<dbReference type="EMBL" id="JAHQIW010000807">
    <property type="protein sequence ID" value="KAJ1350149.1"/>
    <property type="molecule type" value="Genomic_DNA"/>
</dbReference>
<sequence>MQTVFDILEQQGRSALLPDTTIASILDQLRVQTNYDPLECIGRYCYRRSAKAVMSNMNEIPHCIVVGSTVTGTCGSPNENKQVDCGMTNALKATVPIAVNHTTISGTLMTSNIIMANWSRSMWQSVLNRAIRMLSGGPFRSHFFTASTTVS</sequence>
<evidence type="ECO:0000313" key="2">
    <source>
        <dbReference type="Proteomes" id="UP001196413"/>
    </source>
</evidence>
<comment type="caution">
    <text evidence="1">The sequence shown here is derived from an EMBL/GenBank/DDBJ whole genome shotgun (WGS) entry which is preliminary data.</text>
</comment>
<dbReference type="Proteomes" id="UP001196413">
    <property type="component" value="Unassembled WGS sequence"/>
</dbReference>
<evidence type="ECO:0000313" key="1">
    <source>
        <dbReference type="EMBL" id="KAJ1350149.1"/>
    </source>
</evidence>
<dbReference type="AlphaFoldDB" id="A0AAD5MM53"/>
<organism evidence="1 2">
    <name type="scientific">Parelaphostrongylus tenuis</name>
    <name type="common">Meningeal worm</name>
    <dbReference type="NCBI Taxonomy" id="148309"/>
    <lineage>
        <taxon>Eukaryota</taxon>
        <taxon>Metazoa</taxon>
        <taxon>Ecdysozoa</taxon>
        <taxon>Nematoda</taxon>
        <taxon>Chromadorea</taxon>
        <taxon>Rhabditida</taxon>
        <taxon>Rhabditina</taxon>
        <taxon>Rhabditomorpha</taxon>
        <taxon>Strongyloidea</taxon>
        <taxon>Metastrongylidae</taxon>
        <taxon>Parelaphostrongylus</taxon>
    </lineage>
</organism>
<name>A0AAD5MM53_PARTN</name>
<keyword evidence="2" id="KW-1185">Reference proteome</keyword>
<protein>
    <submittedName>
        <fullName evidence="1">Uncharacterized protein</fullName>
    </submittedName>
</protein>